<evidence type="ECO:0000256" key="4">
    <source>
        <dbReference type="ARBA" id="ARBA00022960"/>
    </source>
</evidence>
<feature type="compositionally biased region" description="Low complexity" evidence="8">
    <location>
        <begin position="417"/>
        <end position="426"/>
    </location>
</feature>
<dbReference type="InterPro" id="IPR005490">
    <property type="entry name" value="LD_TPept_cat_dom"/>
</dbReference>
<evidence type="ECO:0000256" key="3">
    <source>
        <dbReference type="ARBA" id="ARBA00022679"/>
    </source>
</evidence>
<dbReference type="InterPro" id="IPR038063">
    <property type="entry name" value="Transpep_catalytic_dom"/>
</dbReference>
<gene>
    <name evidence="11" type="ORF">SAMN05444581_10862</name>
</gene>
<feature type="compositionally biased region" description="Low complexity" evidence="8">
    <location>
        <begin position="434"/>
        <end position="448"/>
    </location>
</feature>
<keyword evidence="9" id="KW-0732">Signal</keyword>
<feature type="active site" description="Nucleophile" evidence="7">
    <location>
        <position position="160"/>
    </location>
</feature>
<organism evidence="11 12">
    <name type="scientific">Methylocapsa palsarum</name>
    <dbReference type="NCBI Taxonomy" id="1612308"/>
    <lineage>
        <taxon>Bacteria</taxon>
        <taxon>Pseudomonadati</taxon>
        <taxon>Pseudomonadota</taxon>
        <taxon>Alphaproteobacteria</taxon>
        <taxon>Hyphomicrobiales</taxon>
        <taxon>Beijerinckiaceae</taxon>
        <taxon>Methylocapsa</taxon>
    </lineage>
</organism>
<evidence type="ECO:0000256" key="1">
    <source>
        <dbReference type="ARBA" id="ARBA00004752"/>
    </source>
</evidence>
<feature type="chain" id="PRO_5011630174" evidence="9">
    <location>
        <begin position="27"/>
        <end position="484"/>
    </location>
</feature>
<evidence type="ECO:0000313" key="11">
    <source>
        <dbReference type="EMBL" id="SFK45430.1"/>
    </source>
</evidence>
<protein>
    <submittedName>
        <fullName evidence="11">Murein L,D-transpeptidase YafK</fullName>
    </submittedName>
</protein>
<dbReference type="STRING" id="1612308.SAMN05444581_10862"/>
<dbReference type="AlphaFoldDB" id="A0A1I3ZNB2"/>
<sequence>MIRKPFVHRAAALALLSGLAVPLAGCEDSGLTPNAHAYAPIAPETLALMEEKGTTKSAPVLIRTYKKESELEIWKMKADGRYALLKTYPMCRWSGQLGPKVREGDRQVPEGFYSITPAQMNPNSAYYLSMNVGYPNAYDRAMGRAGGSIMVHGVCSSAGCFSMTDPQIGEIYAIAREGFAGGQRAVQMQSYPFRMTAENLAKYRLDPNISFWKQLKEGSDNFEVTRQDVRIGVCDKHYVFNAVPANGSQFDATAACPPLKRDDEVQRLVAQKEQKDSTKIAELAAQGVRPVRTVYADGGQHPSFASKLQSVSRPEALAQGPVDIALDDGTAASKKIRLSPAVQLAGLRASAPASATIVAPSNPADVTGTISEPVKQSASLLGRWFGPKASADDAAPAAAATASASVATAVTPPPAAPQTAKSKQAAVTAKPASPTVKAKTQAATPAAKPAKEITGATAAPPPPAKASGLTTPAATVAVADQLPR</sequence>
<evidence type="ECO:0000256" key="7">
    <source>
        <dbReference type="PROSITE-ProRule" id="PRU01373"/>
    </source>
</evidence>
<comment type="similarity">
    <text evidence="2">Belongs to the YkuD family.</text>
</comment>
<feature type="signal peptide" evidence="9">
    <location>
        <begin position="1"/>
        <end position="26"/>
    </location>
</feature>
<evidence type="ECO:0000256" key="6">
    <source>
        <dbReference type="ARBA" id="ARBA00023316"/>
    </source>
</evidence>
<dbReference type="PROSITE" id="PS52029">
    <property type="entry name" value="LD_TPASE"/>
    <property type="match status" value="1"/>
</dbReference>
<evidence type="ECO:0000313" key="12">
    <source>
        <dbReference type="Proteomes" id="UP000198755"/>
    </source>
</evidence>
<keyword evidence="6 7" id="KW-0961">Cell wall biogenesis/degradation</keyword>
<dbReference type="RefSeq" id="WP_139223590.1">
    <property type="nucleotide sequence ID" value="NZ_FOSN01000008.1"/>
</dbReference>
<proteinExistence type="inferred from homology"/>
<evidence type="ECO:0000256" key="8">
    <source>
        <dbReference type="SAM" id="MobiDB-lite"/>
    </source>
</evidence>
<dbReference type="SUPFAM" id="SSF141523">
    <property type="entry name" value="L,D-transpeptidase catalytic domain-like"/>
    <property type="match status" value="1"/>
</dbReference>
<name>A0A1I3ZNB2_9HYPH</name>
<dbReference type="GO" id="GO:0071555">
    <property type="term" value="P:cell wall organization"/>
    <property type="evidence" value="ECO:0007669"/>
    <property type="project" value="UniProtKB-UniRule"/>
</dbReference>
<dbReference type="CDD" id="cd16913">
    <property type="entry name" value="YkuD_like"/>
    <property type="match status" value="1"/>
</dbReference>
<dbReference type="Pfam" id="PF03734">
    <property type="entry name" value="YkuD"/>
    <property type="match status" value="1"/>
</dbReference>
<keyword evidence="4 7" id="KW-0133">Cell shape</keyword>
<dbReference type="OrthoDB" id="9809748at2"/>
<dbReference type="EMBL" id="FOSN01000008">
    <property type="protein sequence ID" value="SFK45430.1"/>
    <property type="molecule type" value="Genomic_DNA"/>
</dbReference>
<dbReference type="GO" id="GO:0004180">
    <property type="term" value="F:carboxypeptidase activity"/>
    <property type="evidence" value="ECO:0007669"/>
    <property type="project" value="UniProtKB-ARBA"/>
</dbReference>
<keyword evidence="3" id="KW-0808">Transferase</keyword>
<dbReference type="Proteomes" id="UP000198755">
    <property type="component" value="Unassembled WGS sequence"/>
</dbReference>
<dbReference type="PANTHER" id="PTHR36699">
    <property type="entry name" value="LD-TRANSPEPTIDASE"/>
    <property type="match status" value="1"/>
</dbReference>
<comment type="pathway">
    <text evidence="1 7">Cell wall biogenesis; peptidoglycan biosynthesis.</text>
</comment>
<feature type="region of interest" description="Disordered" evidence="8">
    <location>
        <begin position="410"/>
        <end position="484"/>
    </location>
</feature>
<evidence type="ECO:0000256" key="5">
    <source>
        <dbReference type="ARBA" id="ARBA00022984"/>
    </source>
</evidence>
<accession>A0A1I3ZNB2</accession>
<evidence type="ECO:0000259" key="10">
    <source>
        <dbReference type="PROSITE" id="PS52029"/>
    </source>
</evidence>
<feature type="active site" description="Proton donor/acceptor" evidence="7">
    <location>
        <position position="152"/>
    </location>
</feature>
<dbReference type="PANTHER" id="PTHR36699:SF1">
    <property type="entry name" value="L,D-TRANSPEPTIDASE YAFK-RELATED"/>
    <property type="match status" value="1"/>
</dbReference>
<feature type="domain" description="L,D-TPase catalytic" evidence="10">
    <location>
        <begin position="60"/>
        <end position="187"/>
    </location>
</feature>
<dbReference type="GO" id="GO:0009252">
    <property type="term" value="P:peptidoglycan biosynthetic process"/>
    <property type="evidence" value="ECO:0007669"/>
    <property type="project" value="UniProtKB-UniPathway"/>
</dbReference>
<keyword evidence="12" id="KW-1185">Reference proteome</keyword>
<dbReference type="GO" id="GO:0016740">
    <property type="term" value="F:transferase activity"/>
    <property type="evidence" value="ECO:0007669"/>
    <property type="project" value="UniProtKB-KW"/>
</dbReference>
<dbReference type="GO" id="GO:0008360">
    <property type="term" value="P:regulation of cell shape"/>
    <property type="evidence" value="ECO:0007669"/>
    <property type="project" value="UniProtKB-UniRule"/>
</dbReference>
<evidence type="ECO:0000256" key="2">
    <source>
        <dbReference type="ARBA" id="ARBA00005992"/>
    </source>
</evidence>
<evidence type="ECO:0000256" key="9">
    <source>
        <dbReference type="SAM" id="SignalP"/>
    </source>
</evidence>
<keyword evidence="5 7" id="KW-0573">Peptidoglycan synthesis</keyword>
<reference evidence="11 12" key="1">
    <citation type="submission" date="2016-10" db="EMBL/GenBank/DDBJ databases">
        <authorList>
            <person name="de Groot N.N."/>
        </authorList>
    </citation>
    <scope>NUCLEOTIDE SEQUENCE [LARGE SCALE GENOMIC DNA]</scope>
    <source>
        <strain evidence="11 12">NE2</strain>
    </source>
</reference>
<dbReference type="UniPathway" id="UPA00219"/>